<organism evidence="2 3">
    <name type="scientific">Brassica cretica</name>
    <name type="common">Mustard</name>
    <dbReference type="NCBI Taxonomy" id="69181"/>
    <lineage>
        <taxon>Eukaryota</taxon>
        <taxon>Viridiplantae</taxon>
        <taxon>Streptophyta</taxon>
        <taxon>Embryophyta</taxon>
        <taxon>Tracheophyta</taxon>
        <taxon>Spermatophyta</taxon>
        <taxon>Magnoliopsida</taxon>
        <taxon>eudicotyledons</taxon>
        <taxon>Gunneridae</taxon>
        <taxon>Pentapetalae</taxon>
        <taxon>rosids</taxon>
        <taxon>malvids</taxon>
        <taxon>Brassicales</taxon>
        <taxon>Brassicaceae</taxon>
        <taxon>Brassiceae</taxon>
        <taxon>Brassica</taxon>
    </lineage>
</organism>
<evidence type="ECO:0000313" key="3">
    <source>
        <dbReference type="Proteomes" id="UP000712281"/>
    </source>
</evidence>
<evidence type="ECO:0000313" key="2">
    <source>
        <dbReference type="EMBL" id="KAF2541284.1"/>
    </source>
</evidence>
<comment type="caution">
    <text evidence="2">The sequence shown here is derived from an EMBL/GenBank/DDBJ whole genome shotgun (WGS) entry which is preliminary data.</text>
</comment>
<name>A0A8S9G7R1_BRACR</name>
<dbReference type="EMBL" id="QGKW02002005">
    <property type="protein sequence ID" value="KAF2541284.1"/>
    <property type="molecule type" value="Genomic_DNA"/>
</dbReference>
<feature type="region of interest" description="Disordered" evidence="1">
    <location>
        <begin position="18"/>
        <end position="84"/>
    </location>
</feature>
<accession>A0A8S9G7R1</accession>
<reference evidence="2" key="1">
    <citation type="submission" date="2019-12" db="EMBL/GenBank/DDBJ databases">
        <title>Genome sequencing and annotation of Brassica cretica.</title>
        <authorList>
            <person name="Studholme D.J."/>
            <person name="Sarris P.F."/>
        </authorList>
    </citation>
    <scope>NUCLEOTIDE SEQUENCE</scope>
    <source>
        <strain evidence="2">PFS-001/15</strain>
        <tissue evidence="2">Leaf</tissue>
    </source>
</reference>
<protein>
    <submittedName>
        <fullName evidence="2">Uncharacterized protein</fullName>
    </submittedName>
</protein>
<sequence>MGTLPDLSAMIAAQLGLTSGEGPSTMVPLADGVLPSGTRGVGKGKKRKRGGSGVERSAEETSDVPPSGEPQKKKKKTKKRSVGDGMKQRAFVPSLCSESIAGPRLPSRRFVNLRIGSLEVRSLAALASIQLDPERVRTKVRTACPYFALSLHISPKHLQWLSVIRFWVALSLHGSYVPSVPSEPRDALSLHHHPTLSKWCLEIPIEMKRKVKVEREDYEYEMMSRRGHLAMTTIGEMD</sequence>
<dbReference type="AlphaFoldDB" id="A0A8S9G7R1"/>
<dbReference type="Proteomes" id="UP000712281">
    <property type="component" value="Unassembled WGS sequence"/>
</dbReference>
<proteinExistence type="predicted"/>
<gene>
    <name evidence="2" type="ORF">F2Q68_00030809</name>
</gene>
<evidence type="ECO:0000256" key="1">
    <source>
        <dbReference type="SAM" id="MobiDB-lite"/>
    </source>
</evidence>